<comment type="similarity">
    <text evidence="2">Belongs to the EspG family.</text>
</comment>
<accession>A0ABP6LAB6</accession>
<keyword evidence="4" id="KW-0143">Chaperone</keyword>
<comment type="subcellular location">
    <subcellularLocation>
        <location evidence="1">Cytoplasm</location>
    </subcellularLocation>
</comment>
<sequence>MMFEMRVLALGEPVRLVESVEIDGLVMALPLSKPIVGRSVRVREDELLPRLETASDAAAIRSALCSAGADLCDAHVFAAALGGATTTGEIVVVDEEQRLGPGAVAVFCSRRGDAVSIPSVAADGGRWFTLAPATPRRIALACADLAQRRRAVR</sequence>
<organism evidence="5 6">
    <name type="scientific">Gordonia defluvii</name>
    <dbReference type="NCBI Taxonomy" id="283718"/>
    <lineage>
        <taxon>Bacteria</taxon>
        <taxon>Bacillati</taxon>
        <taxon>Actinomycetota</taxon>
        <taxon>Actinomycetes</taxon>
        <taxon>Mycobacteriales</taxon>
        <taxon>Gordoniaceae</taxon>
        <taxon>Gordonia</taxon>
    </lineage>
</organism>
<dbReference type="InterPro" id="IPR025734">
    <property type="entry name" value="EspG"/>
</dbReference>
<reference evidence="6" key="1">
    <citation type="journal article" date="2019" name="Int. J. Syst. Evol. Microbiol.">
        <title>The Global Catalogue of Microorganisms (GCM) 10K type strain sequencing project: providing services to taxonomists for standard genome sequencing and annotation.</title>
        <authorList>
            <consortium name="The Broad Institute Genomics Platform"/>
            <consortium name="The Broad Institute Genome Sequencing Center for Infectious Disease"/>
            <person name="Wu L."/>
            <person name="Ma J."/>
        </authorList>
    </citation>
    <scope>NUCLEOTIDE SEQUENCE [LARGE SCALE GENOMIC DNA]</scope>
    <source>
        <strain evidence="6">JCM 14234</strain>
    </source>
</reference>
<dbReference type="Pfam" id="PF14011">
    <property type="entry name" value="ESX-1_EspG"/>
    <property type="match status" value="1"/>
</dbReference>
<evidence type="ECO:0000313" key="5">
    <source>
        <dbReference type="EMBL" id="GAA3037650.1"/>
    </source>
</evidence>
<comment type="caution">
    <text evidence="5">The sequence shown here is derived from an EMBL/GenBank/DDBJ whole genome shotgun (WGS) entry which is preliminary data.</text>
</comment>
<name>A0ABP6LAB6_9ACTN</name>
<evidence type="ECO:0000313" key="6">
    <source>
        <dbReference type="Proteomes" id="UP001501035"/>
    </source>
</evidence>
<evidence type="ECO:0000256" key="1">
    <source>
        <dbReference type="ARBA" id="ARBA00004496"/>
    </source>
</evidence>
<keyword evidence="6" id="KW-1185">Reference proteome</keyword>
<dbReference type="EMBL" id="BAAAVS010000024">
    <property type="protein sequence ID" value="GAA3037650.1"/>
    <property type="molecule type" value="Genomic_DNA"/>
</dbReference>
<gene>
    <name evidence="5" type="ORF">GCM10010528_17790</name>
</gene>
<protein>
    <submittedName>
        <fullName evidence="5">Uncharacterized protein</fullName>
    </submittedName>
</protein>
<evidence type="ECO:0000256" key="2">
    <source>
        <dbReference type="ARBA" id="ARBA00006411"/>
    </source>
</evidence>
<dbReference type="Proteomes" id="UP001501035">
    <property type="component" value="Unassembled WGS sequence"/>
</dbReference>
<proteinExistence type="inferred from homology"/>
<evidence type="ECO:0000256" key="4">
    <source>
        <dbReference type="ARBA" id="ARBA00023186"/>
    </source>
</evidence>
<keyword evidence="3" id="KW-0963">Cytoplasm</keyword>
<evidence type="ECO:0000256" key="3">
    <source>
        <dbReference type="ARBA" id="ARBA00022490"/>
    </source>
</evidence>